<dbReference type="EMBL" id="DQWS01000029">
    <property type="protein sequence ID" value="HDD52578.1"/>
    <property type="molecule type" value="Genomic_DNA"/>
</dbReference>
<evidence type="ECO:0000313" key="1">
    <source>
        <dbReference type="EMBL" id="HDD52578.1"/>
    </source>
</evidence>
<gene>
    <name evidence="1" type="ORF">ENF32_00725</name>
</gene>
<comment type="caution">
    <text evidence="1">The sequence shown here is derived from an EMBL/GenBank/DDBJ whole genome shotgun (WGS) entry which is preliminary data.</text>
</comment>
<feature type="non-terminal residue" evidence="1">
    <location>
        <position position="37"/>
    </location>
</feature>
<reference evidence="1" key="1">
    <citation type="journal article" date="2020" name="mSystems">
        <title>Genome- and Community-Level Interaction Insights into Carbon Utilization and Element Cycling Functions of Hydrothermarchaeota in Hydrothermal Sediment.</title>
        <authorList>
            <person name="Zhou Z."/>
            <person name="Liu Y."/>
            <person name="Xu W."/>
            <person name="Pan J."/>
            <person name="Luo Z.H."/>
            <person name="Li M."/>
        </authorList>
    </citation>
    <scope>NUCLEOTIDE SEQUENCE [LARGE SCALE GENOMIC DNA]</scope>
    <source>
        <strain evidence="1">HyVt-115</strain>
    </source>
</reference>
<organism evidence="1">
    <name type="scientific">Thermosulfidibacter takaii</name>
    <dbReference type="NCBI Taxonomy" id="412593"/>
    <lineage>
        <taxon>Bacteria</taxon>
        <taxon>Pseudomonadati</taxon>
        <taxon>Thermosulfidibacterota</taxon>
        <taxon>Thermosulfidibacteria</taxon>
        <taxon>Thermosulfidibacterales</taxon>
        <taxon>Thermosulfidibacteraceae</taxon>
    </lineage>
</organism>
<dbReference type="AlphaFoldDB" id="A0A7C0YA98"/>
<dbReference type="Proteomes" id="UP000885690">
    <property type="component" value="Unassembled WGS sequence"/>
</dbReference>
<proteinExistence type="predicted"/>
<sequence>MSLSKEKEKAVEGAIAQIEREFGKGSIMRLGDKGRLL</sequence>
<accession>A0A7C0YA98</accession>
<protein>
    <submittedName>
        <fullName evidence="1">DNA recombination/repair protein RecA</fullName>
    </submittedName>
</protein>
<name>A0A7C0YA98_9BACT</name>